<dbReference type="InterPro" id="IPR012902">
    <property type="entry name" value="N_methyl_site"/>
</dbReference>
<proteinExistence type="predicted"/>
<name>A0A1E5QD94_9CYAN</name>
<dbReference type="Pfam" id="PF07963">
    <property type="entry name" value="N_methyl"/>
    <property type="match status" value="1"/>
</dbReference>
<keyword evidence="2" id="KW-0812">Transmembrane</keyword>
<evidence type="ECO:0000256" key="2">
    <source>
        <dbReference type="SAM" id="Phobius"/>
    </source>
</evidence>
<evidence type="ECO:0000256" key="1">
    <source>
        <dbReference type="SAM" id="MobiDB-lite"/>
    </source>
</evidence>
<dbReference type="OrthoDB" id="468208at2"/>
<gene>
    <name evidence="3" type="ORF">BH720_24310</name>
</gene>
<organism evidence="3">
    <name type="scientific">Desertifilum tharense IPPAS B-1220</name>
    <dbReference type="NCBI Taxonomy" id="1781255"/>
    <lineage>
        <taxon>Bacteria</taxon>
        <taxon>Bacillati</taxon>
        <taxon>Cyanobacteriota</taxon>
        <taxon>Cyanophyceae</taxon>
        <taxon>Desertifilales</taxon>
        <taxon>Desertifilaceae</taxon>
        <taxon>Desertifilum</taxon>
    </lineage>
</organism>
<dbReference type="STRING" id="1781255.BH720_24310"/>
<dbReference type="EMBL" id="MJGC01000121">
    <property type="protein sequence ID" value="OEJ72625.1"/>
    <property type="molecule type" value="Genomic_DNA"/>
</dbReference>
<protein>
    <recommendedName>
        <fullName evidence="4">Prepilin-type N-terminal cleavage/methylation domain-containing protein</fullName>
    </recommendedName>
</protein>
<feature type="compositionally biased region" description="Polar residues" evidence="1">
    <location>
        <begin position="247"/>
        <end position="257"/>
    </location>
</feature>
<comment type="caution">
    <text evidence="3">The sequence shown here is derived from an EMBL/GenBank/DDBJ whole genome shotgun (WGS) entry which is preliminary data.</text>
</comment>
<keyword evidence="2" id="KW-0472">Membrane</keyword>
<evidence type="ECO:0000313" key="3">
    <source>
        <dbReference type="EMBL" id="OEJ72625.1"/>
    </source>
</evidence>
<dbReference type="AlphaFoldDB" id="A0A1E5QD94"/>
<dbReference type="PROSITE" id="PS00409">
    <property type="entry name" value="PROKAR_NTER_METHYL"/>
    <property type="match status" value="1"/>
</dbReference>
<accession>A0A1E5QD94</accession>
<sequence>MTTHKHQSISSSASDSGFTLLESLMAIVILTIMLVGVAPFIVLATATRVQARRVEMATQAARAYIDGVRTGAIPPPNAIVEVPSFTTSGTNNQFDAQNRLAFANKETPNPGLLPATCVKDNPTTYPYCFNPPAPVAANASNMSLYCVDYDGGGCSRNSAADMIVQAYRSSSVAPGSLTTPAQRDAENARGYLLSIRVYRADAFANNDPLLKSEGGSSVRQRSSGASLNRKAPLIELMAEISSRTERPQNQPGTTFSNFCDRFGRNPYGGECK</sequence>
<feature type="region of interest" description="Disordered" evidence="1">
    <location>
        <begin position="241"/>
        <end position="260"/>
    </location>
</feature>
<reference evidence="3" key="1">
    <citation type="submission" date="2016-09" db="EMBL/GenBank/DDBJ databases">
        <title>Draft genome of thermotolerant cyanobacterium Desertifilum sp. strain IPPAS B-1220.</title>
        <authorList>
            <person name="Sinetova M.A."/>
            <person name="Bolakhan K."/>
            <person name="Zayadan B.K."/>
            <person name="Mironov K.S."/>
            <person name="Ustinova V."/>
            <person name="Kupriyanova E.V."/>
            <person name="Sidorov R.A."/>
            <person name="Skrypnik A.N."/>
            <person name="Gogoleva N.E."/>
            <person name="Gogolev Y.V."/>
            <person name="Los D.A."/>
        </authorList>
    </citation>
    <scope>NUCLEOTIDE SEQUENCE [LARGE SCALE GENOMIC DNA]</scope>
    <source>
        <strain evidence="3">IPPAS B-1220</strain>
    </source>
</reference>
<keyword evidence="2" id="KW-1133">Transmembrane helix</keyword>
<dbReference type="NCBIfam" id="TIGR02532">
    <property type="entry name" value="IV_pilin_GFxxxE"/>
    <property type="match status" value="1"/>
</dbReference>
<dbReference type="NCBIfam" id="NF038303">
    <property type="entry name" value="EPS_HpsB"/>
    <property type="match status" value="1"/>
</dbReference>
<evidence type="ECO:0008006" key="4">
    <source>
        <dbReference type="Google" id="ProtNLM"/>
    </source>
</evidence>
<feature type="transmembrane region" description="Helical" evidence="2">
    <location>
        <begin position="24"/>
        <end position="46"/>
    </location>
</feature>